<comment type="caution">
    <text evidence="2">The sequence shown here is derived from an EMBL/GenBank/DDBJ whole genome shotgun (WGS) entry which is preliminary data.</text>
</comment>
<protein>
    <submittedName>
        <fullName evidence="2">Uncharacterized protein</fullName>
    </submittedName>
</protein>
<dbReference type="Proteomes" id="UP001151760">
    <property type="component" value="Unassembled WGS sequence"/>
</dbReference>
<feature type="compositionally biased region" description="Basic and acidic residues" evidence="1">
    <location>
        <begin position="95"/>
        <end position="110"/>
    </location>
</feature>
<feature type="region of interest" description="Disordered" evidence="1">
    <location>
        <begin position="1"/>
        <end position="58"/>
    </location>
</feature>
<feature type="compositionally biased region" description="Low complexity" evidence="1">
    <location>
        <begin position="1"/>
        <end position="24"/>
    </location>
</feature>
<name>A0ABQ5D1M4_9ASTR</name>
<reference evidence="2" key="1">
    <citation type="journal article" date="2022" name="Int. J. Mol. Sci.">
        <title>Draft Genome of Tanacetum Coccineum: Genomic Comparison of Closely Related Tanacetum-Family Plants.</title>
        <authorList>
            <person name="Yamashiro T."/>
            <person name="Shiraishi A."/>
            <person name="Nakayama K."/>
            <person name="Satake H."/>
        </authorList>
    </citation>
    <scope>NUCLEOTIDE SEQUENCE</scope>
</reference>
<evidence type="ECO:0000313" key="3">
    <source>
        <dbReference type="Proteomes" id="UP001151760"/>
    </source>
</evidence>
<organism evidence="2 3">
    <name type="scientific">Tanacetum coccineum</name>
    <dbReference type="NCBI Taxonomy" id="301880"/>
    <lineage>
        <taxon>Eukaryota</taxon>
        <taxon>Viridiplantae</taxon>
        <taxon>Streptophyta</taxon>
        <taxon>Embryophyta</taxon>
        <taxon>Tracheophyta</taxon>
        <taxon>Spermatophyta</taxon>
        <taxon>Magnoliopsida</taxon>
        <taxon>eudicotyledons</taxon>
        <taxon>Gunneridae</taxon>
        <taxon>Pentapetalae</taxon>
        <taxon>asterids</taxon>
        <taxon>campanulids</taxon>
        <taxon>Asterales</taxon>
        <taxon>Asteraceae</taxon>
        <taxon>Asteroideae</taxon>
        <taxon>Anthemideae</taxon>
        <taxon>Anthemidinae</taxon>
        <taxon>Tanacetum</taxon>
    </lineage>
</organism>
<feature type="compositionally biased region" description="Polar residues" evidence="1">
    <location>
        <begin position="41"/>
        <end position="58"/>
    </location>
</feature>
<dbReference type="EMBL" id="BQNB010014814">
    <property type="protein sequence ID" value="GJT32707.1"/>
    <property type="molecule type" value="Genomic_DNA"/>
</dbReference>
<keyword evidence="3" id="KW-1185">Reference proteome</keyword>
<gene>
    <name evidence="2" type="ORF">Tco_0923126</name>
</gene>
<feature type="compositionally biased region" description="Low complexity" evidence="1">
    <location>
        <begin position="31"/>
        <end position="40"/>
    </location>
</feature>
<proteinExistence type="predicted"/>
<evidence type="ECO:0000313" key="2">
    <source>
        <dbReference type="EMBL" id="GJT32707.1"/>
    </source>
</evidence>
<accession>A0ABQ5D1M4</accession>
<evidence type="ECO:0000256" key="1">
    <source>
        <dbReference type="SAM" id="MobiDB-lite"/>
    </source>
</evidence>
<feature type="region of interest" description="Disordered" evidence="1">
    <location>
        <begin position="80"/>
        <end position="110"/>
    </location>
</feature>
<sequence length="471" mass="53955">MLQHPPASTSGTPGTSGSSGFSQLPLPPLPSSTGTSGSALQQGSRAPSSSKTAASTLQSMAWTTSDTRYESVGVSAAQESYPIDSLMNDDSIPDEQVHLSDDKDTRNDHLPKADIRKDWWKPLPEEERPTTPELAWTIPPSNVSYVENNWATALVNKTVLTQADFKRQAYEVVKAFYPNVIQLQFQMEECHKMLTDQISWVNPEGDQVRIDVNRPLPLGGPPGHVTIQTHLFFNKYLKYLRYGNKGSRPTLLISKMKVARYPDFGLKLLMPEQIWIDEVCTYDISAAYTLWYDYLIEIILRRAAYQEYMIAKIFFKNLYPSDFEDLNLLFLQGHLDHLPGSEKNMLSTAVKLWTRNLASSINMIIPSLTLLEKQCSPVNNKERKIMRFNEIYKFSDGTLMRILEALDYRVKEFKLKRLNPGMNTGFWTKKDVTRSKEFTSAIERQLKTRRIYRNLDRFVGGRVRDIDYRLL</sequence>
<reference evidence="2" key="2">
    <citation type="submission" date="2022-01" db="EMBL/GenBank/DDBJ databases">
        <authorList>
            <person name="Yamashiro T."/>
            <person name="Shiraishi A."/>
            <person name="Satake H."/>
            <person name="Nakayama K."/>
        </authorList>
    </citation>
    <scope>NUCLEOTIDE SEQUENCE</scope>
</reference>